<accession>A0ABQ9BYM1</accession>
<proteinExistence type="predicted"/>
<evidence type="ECO:0000313" key="2">
    <source>
        <dbReference type="Proteomes" id="UP001141253"/>
    </source>
</evidence>
<comment type="caution">
    <text evidence="1">The sequence shown here is derived from an EMBL/GenBank/DDBJ whole genome shotgun (WGS) entry which is preliminary data.</text>
</comment>
<evidence type="ECO:0000313" key="1">
    <source>
        <dbReference type="EMBL" id="KAJ6392305.1"/>
    </source>
</evidence>
<dbReference type="EMBL" id="JAPFFI010000006">
    <property type="protein sequence ID" value="KAJ6392305.1"/>
    <property type="molecule type" value="Genomic_DNA"/>
</dbReference>
<reference evidence="1" key="2">
    <citation type="journal article" date="2023" name="Int. J. Mol. Sci.">
        <title>De Novo Assembly and Annotation of 11 Diverse Shrub Willow (Salix) Genomes Reveals Novel Gene Organization in Sex-Linked Regions.</title>
        <authorList>
            <person name="Hyden B."/>
            <person name="Feng K."/>
            <person name="Yates T.B."/>
            <person name="Jawdy S."/>
            <person name="Cereghino C."/>
            <person name="Smart L.B."/>
            <person name="Muchero W."/>
        </authorList>
    </citation>
    <scope>NUCLEOTIDE SEQUENCE</scope>
    <source>
        <tissue evidence="1">Shoot tip</tissue>
    </source>
</reference>
<name>A0ABQ9BYM1_9ROSI</name>
<protein>
    <submittedName>
        <fullName evidence="1">Uncharacterized protein</fullName>
    </submittedName>
</protein>
<dbReference type="Proteomes" id="UP001141253">
    <property type="component" value="Chromosome 2"/>
</dbReference>
<reference evidence="1" key="1">
    <citation type="submission" date="2022-10" db="EMBL/GenBank/DDBJ databases">
        <authorList>
            <person name="Hyden B.L."/>
            <person name="Feng K."/>
            <person name="Yates T."/>
            <person name="Jawdy S."/>
            <person name="Smart L.B."/>
            <person name="Muchero W."/>
        </authorList>
    </citation>
    <scope>NUCLEOTIDE SEQUENCE</scope>
    <source>
        <tissue evidence="1">Shoot tip</tissue>
    </source>
</reference>
<keyword evidence="2" id="KW-1185">Reference proteome</keyword>
<organism evidence="1 2">
    <name type="scientific">Salix suchowensis</name>
    <dbReference type="NCBI Taxonomy" id="1278906"/>
    <lineage>
        <taxon>Eukaryota</taxon>
        <taxon>Viridiplantae</taxon>
        <taxon>Streptophyta</taxon>
        <taxon>Embryophyta</taxon>
        <taxon>Tracheophyta</taxon>
        <taxon>Spermatophyta</taxon>
        <taxon>Magnoliopsida</taxon>
        <taxon>eudicotyledons</taxon>
        <taxon>Gunneridae</taxon>
        <taxon>Pentapetalae</taxon>
        <taxon>rosids</taxon>
        <taxon>fabids</taxon>
        <taxon>Malpighiales</taxon>
        <taxon>Salicaceae</taxon>
        <taxon>Saliceae</taxon>
        <taxon>Salix</taxon>
    </lineage>
</organism>
<gene>
    <name evidence="1" type="ORF">OIU77_026123</name>
</gene>
<sequence length="49" mass="5662">MRLAQSKSFISELPSQQIPGLCHRSAEANFEGRPRRSERHQILTLLKSR</sequence>